<dbReference type="RefSeq" id="WP_079065443.1">
    <property type="nucleotide sequence ID" value="NZ_BDQI01000013.1"/>
</dbReference>
<name>A0A250VJR0_STROL</name>
<protein>
    <recommendedName>
        <fullName evidence="4">Neutral/alkaline non-lysosomal ceramidase N-terminal domain-containing protein</fullName>
    </recommendedName>
</protein>
<evidence type="ECO:0000313" key="3">
    <source>
        <dbReference type="Proteomes" id="UP000217446"/>
    </source>
</evidence>
<sequence>MASKNVNVNANRYANRNENTRLGSPLQRRSFLNGSIAAAVTATALGGATAAQAADAGPALKEPVLKAGAGRAAIDIPSALLPLDGFTTVHDDLYVRILLLENGSRRVALAVLDLTSISAEAIAAMRTTIAKASGVATADIVVTVTHTFSAPHVQATTSSTGAAQYVRHITKATATAIAAAVEGLRPARVGFGTGTCDVNVNRDVLTADGWWLGTGERGSSDKSVGVTRLDDLDGNPIAVLINYAVQSSVMMESVMAGGDLPITADLAGAAVQHVEKQYGGEVVGFFLVGSCGDQAPAFRSKRYTIDKDKKWSQVDAQDAGWLLLTVQGERLGTEAVRVSETIRTSGGGSGSTVRLLTDTVTVDTMAMGHPTGPTKTYDFTPTGTADVPVWILQLGNGVFVGVEPELSTDTALAIKKHSPFPHTAVMSMLEGGSKNMAEAQSYARITYEAMDSSYAQGSAETVAATIGTLLHSLRA</sequence>
<evidence type="ECO:0000256" key="1">
    <source>
        <dbReference type="SAM" id="MobiDB-lite"/>
    </source>
</evidence>
<accession>A0A250VJR0</accession>
<organism evidence="2 3">
    <name type="scientific">Streptomyces olivochromogenes</name>
    <dbReference type="NCBI Taxonomy" id="1963"/>
    <lineage>
        <taxon>Bacteria</taxon>
        <taxon>Bacillati</taxon>
        <taxon>Actinomycetota</taxon>
        <taxon>Actinomycetes</taxon>
        <taxon>Kitasatosporales</taxon>
        <taxon>Streptomycetaceae</taxon>
        <taxon>Streptomyces</taxon>
    </lineage>
</organism>
<dbReference type="Proteomes" id="UP000217446">
    <property type="component" value="Unassembled WGS sequence"/>
</dbReference>
<dbReference type="EMBL" id="BDQI01000013">
    <property type="protein sequence ID" value="GAX54289.1"/>
    <property type="molecule type" value="Genomic_DNA"/>
</dbReference>
<comment type="caution">
    <text evidence="2">The sequence shown here is derived from an EMBL/GenBank/DDBJ whole genome shotgun (WGS) entry which is preliminary data.</text>
</comment>
<gene>
    <name evidence="2" type="ORF">SO3561_05831</name>
</gene>
<dbReference type="PROSITE" id="PS51318">
    <property type="entry name" value="TAT"/>
    <property type="match status" value="1"/>
</dbReference>
<dbReference type="InterPro" id="IPR006311">
    <property type="entry name" value="TAT_signal"/>
</dbReference>
<feature type="compositionally biased region" description="Low complexity" evidence="1">
    <location>
        <begin position="1"/>
        <end position="17"/>
    </location>
</feature>
<dbReference type="STRING" id="1963.AQJ27_34030"/>
<reference evidence="3" key="1">
    <citation type="submission" date="2017-05" db="EMBL/GenBank/DDBJ databases">
        <title>Streptomyces olivochromogenes NBRC 3561 whole genome shotgun sequence.</title>
        <authorList>
            <person name="Dohra H."/>
            <person name="Kodani S."/>
        </authorList>
    </citation>
    <scope>NUCLEOTIDE SEQUENCE [LARGE SCALE GENOMIC DNA]</scope>
    <source>
        <strain evidence="3">NBRC 3561</strain>
    </source>
</reference>
<evidence type="ECO:0000313" key="2">
    <source>
        <dbReference type="EMBL" id="GAX54289.1"/>
    </source>
</evidence>
<evidence type="ECO:0008006" key="4">
    <source>
        <dbReference type="Google" id="ProtNLM"/>
    </source>
</evidence>
<dbReference type="AlphaFoldDB" id="A0A250VJR0"/>
<keyword evidence="3" id="KW-1185">Reference proteome</keyword>
<feature type="region of interest" description="Disordered" evidence="1">
    <location>
        <begin position="1"/>
        <end position="20"/>
    </location>
</feature>
<proteinExistence type="predicted"/>